<keyword evidence="4" id="KW-1185">Reference proteome</keyword>
<dbReference type="SMART" id="SM00513">
    <property type="entry name" value="SAP"/>
    <property type="match status" value="1"/>
</dbReference>
<dbReference type="AlphaFoldDB" id="A0A5N6KJ67"/>
<evidence type="ECO:0000313" key="4">
    <source>
        <dbReference type="Proteomes" id="UP000326757"/>
    </source>
</evidence>
<dbReference type="PROSITE" id="PS50800">
    <property type="entry name" value="SAP"/>
    <property type="match status" value="1"/>
</dbReference>
<feature type="domain" description="SAP" evidence="2">
    <location>
        <begin position="142"/>
        <end position="176"/>
    </location>
</feature>
<dbReference type="Proteomes" id="UP000326757">
    <property type="component" value="Unassembled WGS sequence"/>
</dbReference>
<protein>
    <recommendedName>
        <fullName evidence="2">SAP domain-containing protein</fullName>
    </recommendedName>
</protein>
<dbReference type="InterPro" id="IPR036361">
    <property type="entry name" value="SAP_dom_sf"/>
</dbReference>
<evidence type="ECO:0000259" key="2">
    <source>
        <dbReference type="PROSITE" id="PS50800"/>
    </source>
</evidence>
<organism evidence="3 4">
    <name type="scientific">Monilinia laxa</name>
    <name type="common">Brown rot fungus</name>
    <name type="synonym">Sclerotinia laxa</name>
    <dbReference type="NCBI Taxonomy" id="61186"/>
    <lineage>
        <taxon>Eukaryota</taxon>
        <taxon>Fungi</taxon>
        <taxon>Dikarya</taxon>
        <taxon>Ascomycota</taxon>
        <taxon>Pezizomycotina</taxon>
        <taxon>Leotiomycetes</taxon>
        <taxon>Helotiales</taxon>
        <taxon>Sclerotiniaceae</taxon>
        <taxon>Monilinia</taxon>
    </lineage>
</organism>
<comment type="caution">
    <text evidence="3">The sequence shown here is derived from an EMBL/GenBank/DDBJ whole genome shotgun (WGS) entry which is preliminary data.</text>
</comment>
<accession>A0A5N6KJ67</accession>
<dbReference type="SUPFAM" id="SSF68906">
    <property type="entry name" value="SAP domain"/>
    <property type="match status" value="1"/>
</dbReference>
<dbReference type="InterPro" id="IPR003034">
    <property type="entry name" value="SAP_dom"/>
</dbReference>
<dbReference type="OrthoDB" id="3513984at2759"/>
<feature type="region of interest" description="Disordered" evidence="1">
    <location>
        <begin position="328"/>
        <end position="358"/>
    </location>
</feature>
<evidence type="ECO:0000313" key="3">
    <source>
        <dbReference type="EMBL" id="KAB8303259.1"/>
    </source>
</evidence>
<proteinExistence type="predicted"/>
<dbReference type="EMBL" id="VIGI01000002">
    <property type="protein sequence ID" value="KAB8303259.1"/>
    <property type="molecule type" value="Genomic_DNA"/>
</dbReference>
<name>A0A5N6KJ67_MONLA</name>
<sequence length="358" mass="40784">MATSTALVEKISEHARDEIKRFLELPYRDLDFVVYRFLPPTDKRGLPYSDLNIGGLPASKVWVESFAPAWGEFLLDIGEPVYDVQNYHPLVTRLEGYGLDQGRVKYRNLQQLQFPWGIDGSLPVQIYSNQVFRDDHRLPFDPKGMSRLDLQYECRRRHLSTKGKRSHLIQRINHMISGIKPSAAMSALEDEALARLDSVSLPLHRVLRFKAPEPKSEEIPVKQPGFDVGEIVLVYGTLESDTNVCLVRDYEGNRGRINVKFLQEIEMPFGLKLNRRGLVEILERLGWPDEEDADPRKEVDTVELALGHRDRIQAKLFKAKEVEITKEAKAKGVKEKGKEKEAKAKGGGRKREGEGVGE</sequence>
<gene>
    <name evidence="3" type="ORF">EYC80_004702</name>
</gene>
<evidence type="ECO:0000256" key="1">
    <source>
        <dbReference type="SAM" id="MobiDB-lite"/>
    </source>
</evidence>
<reference evidence="3 4" key="1">
    <citation type="submission" date="2019-06" db="EMBL/GenBank/DDBJ databases">
        <title>Genome Sequence of the Brown Rot Fungal Pathogen Monilinia laxa.</title>
        <authorList>
            <person name="De Miccolis Angelini R.M."/>
            <person name="Landi L."/>
            <person name="Abate D."/>
            <person name="Pollastro S."/>
            <person name="Romanazzi G."/>
            <person name="Faretra F."/>
        </authorList>
    </citation>
    <scope>NUCLEOTIDE SEQUENCE [LARGE SCALE GENOMIC DNA]</scope>
    <source>
        <strain evidence="3 4">Mlax316</strain>
    </source>
</reference>